<gene>
    <name evidence="3" type="ORF">CLOHIR_00741</name>
</gene>
<feature type="compositionally biased region" description="Basic and acidic residues" evidence="2">
    <location>
        <begin position="154"/>
        <end position="173"/>
    </location>
</feature>
<evidence type="ECO:0000256" key="2">
    <source>
        <dbReference type="SAM" id="MobiDB-lite"/>
    </source>
</evidence>
<dbReference type="RefSeq" id="WP_006439653.1">
    <property type="nucleotide sequence ID" value="NZ_DS995356.1"/>
</dbReference>
<dbReference type="AlphaFoldDB" id="B6FXZ0"/>
<evidence type="ECO:0000313" key="4">
    <source>
        <dbReference type="Proteomes" id="UP000003178"/>
    </source>
</evidence>
<feature type="region of interest" description="Disordered" evidence="2">
    <location>
        <begin position="139"/>
        <end position="173"/>
    </location>
</feature>
<protein>
    <submittedName>
        <fullName evidence="3">Uncharacterized protein</fullName>
    </submittedName>
</protein>
<feature type="coiled-coil region" evidence="1">
    <location>
        <begin position="211"/>
        <end position="289"/>
    </location>
</feature>
<evidence type="ECO:0000313" key="3">
    <source>
        <dbReference type="EMBL" id="EEA85635.1"/>
    </source>
</evidence>
<dbReference type="EMBL" id="ABWP01000029">
    <property type="protein sequence ID" value="EEA85635.1"/>
    <property type="molecule type" value="Genomic_DNA"/>
</dbReference>
<dbReference type="STRING" id="500633.CLOHIR_00741"/>
<sequence>MGFVVVILIIVAFIIYKKRSKKESEEICNEESLLATVNELNDKIVERNNIIKEIQEANSNCEKRMEGIKNAISSMDDSVAEEDKEVFNEKLKSIENEINRNNTKIKNIEKEIEDLNKEILTKNEKIEELKKKELEAAKQEELNKKNSSEGSDTMSKESNTDKNGVKKDTDNKYLNKEENTSKLKKVFRKEVIIPFVIGLLIGAFFFTSGDTSEYEDQIAQQQTQIAEKDKKIKELQGKVDEAAPWFEMTAAEKEKKEAELKAAKEAKEKEEAEKLAAEKKKKEEEEKKGYDTGITYSQLARTPDDYLAKKVKFSGKVLQVMEDGDSIGIRLAVDGDYDNVILGTFDSSIISERILEDDYITVYGLSAGIYTYESTMGASISVPSMTIDKISR</sequence>
<name>B6FXZ0_PEPHT</name>
<reference evidence="3 4" key="2">
    <citation type="submission" date="2008-10" db="EMBL/GenBank/DDBJ databases">
        <title>Draft genome sequence of Clostridium hiranonis (DSM 13275).</title>
        <authorList>
            <person name="Sudarsanam P."/>
            <person name="Ley R."/>
            <person name="Guruge J."/>
            <person name="Turnbaugh P.J."/>
            <person name="Mahowald M."/>
            <person name="Liep D."/>
            <person name="Gordon J."/>
        </authorList>
    </citation>
    <scope>NUCLEOTIDE SEQUENCE [LARGE SCALE GENOMIC DNA]</scope>
    <source>
        <strain evidence="3 4">DSM 13275</strain>
    </source>
</reference>
<evidence type="ECO:0000256" key="1">
    <source>
        <dbReference type="SAM" id="Coils"/>
    </source>
</evidence>
<reference evidence="3 4" key="1">
    <citation type="submission" date="2008-09" db="EMBL/GenBank/DDBJ databases">
        <authorList>
            <person name="Fulton L."/>
            <person name="Clifton S."/>
            <person name="Fulton B."/>
            <person name="Xu J."/>
            <person name="Minx P."/>
            <person name="Pepin K.H."/>
            <person name="Johnson M."/>
            <person name="Thiruvilangam P."/>
            <person name="Bhonagiri V."/>
            <person name="Nash W.E."/>
            <person name="Mardis E.R."/>
            <person name="Wilson R.K."/>
        </authorList>
    </citation>
    <scope>NUCLEOTIDE SEQUENCE [LARGE SCALE GENOMIC DNA]</scope>
    <source>
        <strain evidence="3 4">DSM 13275</strain>
    </source>
</reference>
<dbReference type="HOGENOM" id="CLU_703391_0_0_9"/>
<dbReference type="Proteomes" id="UP000003178">
    <property type="component" value="Unassembled WGS sequence"/>
</dbReference>
<dbReference type="eggNOG" id="ENOG5031TB7">
    <property type="taxonomic scope" value="Bacteria"/>
</dbReference>
<comment type="caution">
    <text evidence="3">The sequence shown here is derived from an EMBL/GenBank/DDBJ whole genome shotgun (WGS) entry which is preliminary data.</text>
</comment>
<organism evidence="3 4">
    <name type="scientific">Peptacetobacter hiranonis (strain DSM 13275 / JCM 10541 / KCTC 15199 / TO-931)</name>
    <name type="common">Clostridium hiranonis</name>
    <dbReference type="NCBI Taxonomy" id="500633"/>
    <lineage>
        <taxon>Bacteria</taxon>
        <taxon>Bacillati</taxon>
        <taxon>Bacillota</taxon>
        <taxon>Clostridia</taxon>
        <taxon>Peptostreptococcales</taxon>
        <taxon>Peptostreptococcaceae</taxon>
        <taxon>Peptacetobacter</taxon>
    </lineage>
</organism>
<keyword evidence="1" id="KW-0175">Coiled coil</keyword>
<proteinExistence type="predicted"/>
<keyword evidence="4" id="KW-1185">Reference proteome</keyword>
<accession>B6FXZ0</accession>